<dbReference type="Pfam" id="PF14559">
    <property type="entry name" value="TPR_19"/>
    <property type="match status" value="1"/>
</dbReference>
<evidence type="ECO:0000256" key="1">
    <source>
        <dbReference type="PROSITE-ProRule" id="PRU00339"/>
    </source>
</evidence>
<dbReference type="InterPro" id="IPR011990">
    <property type="entry name" value="TPR-like_helical_dom_sf"/>
</dbReference>
<dbReference type="CDD" id="cd02440">
    <property type="entry name" value="AdoMet_MTases"/>
    <property type="match status" value="1"/>
</dbReference>
<dbReference type="SUPFAM" id="SSF53335">
    <property type="entry name" value="S-adenosyl-L-methionine-dependent methyltransferases"/>
    <property type="match status" value="1"/>
</dbReference>
<dbReference type="InterPro" id="IPR037919">
    <property type="entry name" value="OGT"/>
</dbReference>
<organism evidence="2 3">
    <name type="scientific">Duganella callida</name>
    <dbReference type="NCBI Taxonomy" id="2561932"/>
    <lineage>
        <taxon>Bacteria</taxon>
        <taxon>Pseudomonadati</taxon>
        <taxon>Pseudomonadota</taxon>
        <taxon>Betaproteobacteria</taxon>
        <taxon>Burkholderiales</taxon>
        <taxon>Oxalobacteraceae</taxon>
        <taxon>Telluria group</taxon>
        <taxon>Duganella</taxon>
    </lineage>
</organism>
<dbReference type="GO" id="GO:0097363">
    <property type="term" value="F:protein O-acetylglucosaminyltransferase activity"/>
    <property type="evidence" value="ECO:0007669"/>
    <property type="project" value="TreeGrafter"/>
</dbReference>
<evidence type="ECO:0000313" key="3">
    <source>
        <dbReference type="Proteomes" id="UP000297729"/>
    </source>
</evidence>
<dbReference type="EMBL" id="SPVG01000263">
    <property type="protein sequence ID" value="TFW14837.1"/>
    <property type="molecule type" value="Genomic_DNA"/>
</dbReference>
<dbReference type="SMART" id="SM00028">
    <property type="entry name" value="TPR"/>
    <property type="match status" value="6"/>
</dbReference>
<dbReference type="InterPro" id="IPR029063">
    <property type="entry name" value="SAM-dependent_MTases_sf"/>
</dbReference>
<dbReference type="SUPFAM" id="SSF48452">
    <property type="entry name" value="TPR-like"/>
    <property type="match status" value="1"/>
</dbReference>
<dbReference type="AlphaFoldDB" id="A0A4Y9S019"/>
<evidence type="ECO:0000313" key="2">
    <source>
        <dbReference type="EMBL" id="TFW14837.1"/>
    </source>
</evidence>
<feature type="repeat" description="TPR" evidence="1">
    <location>
        <begin position="117"/>
        <end position="150"/>
    </location>
</feature>
<accession>A0A4Y9S019</accession>
<dbReference type="RefSeq" id="WP_135204701.1">
    <property type="nucleotide sequence ID" value="NZ_SPVG01000263.1"/>
</dbReference>
<keyword evidence="3" id="KW-1185">Reference proteome</keyword>
<dbReference type="Gene3D" id="1.25.40.10">
    <property type="entry name" value="Tetratricopeptide repeat domain"/>
    <property type="match status" value="2"/>
</dbReference>
<proteinExistence type="predicted"/>
<reference evidence="2 3" key="1">
    <citation type="submission" date="2019-03" db="EMBL/GenBank/DDBJ databases">
        <title>Draft Genome Sequence of Duganella callidus sp. nov., a Novel Duganella Species Isolated from Cultivated Soil.</title>
        <authorList>
            <person name="Raths R."/>
            <person name="Peta V."/>
            <person name="Bucking H."/>
        </authorList>
    </citation>
    <scope>NUCLEOTIDE SEQUENCE [LARGE SCALE GENOMIC DNA]</scope>
    <source>
        <strain evidence="2 3">DN04</strain>
    </source>
</reference>
<dbReference type="GO" id="GO:0006493">
    <property type="term" value="P:protein O-linked glycosylation"/>
    <property type="evidence" value="ECO:0007669"/>
    <property type="project" value="InterPro"/>
</dbReference>
<dbReference type="PROSITE" id="PS50293">
    <property type="entry name" value="TPR_REGION"/>
    <property type="match status" value="1"/>
</dbReference>
<dbReference type="PANTHER" id="PTHR44366:SF1">
    <property type="entry name" value="UDP-N-ACETYLGLUCOSAMINE--PEPTIDE N-ACETYLGLUCOSAMINYLTRANSFERASE 110 KDA SUBUNIT"/>
    <property type="match status" value="1"/>
</dbReference>
<protein>
    <submittedName>
        <fullName evidence="2">Tetratricopeptide repeat protein</fullName>
    </submittedName>
</protein>
<dbReference type="Proteomes" id="UP000297729">
    <property type="component" value="Unassembled WGS sequence"/>
</dbReference>
<dbReference type="OrthoDB" id="9809392at2"/>
<sequence length="445" mass="47992">MSNRSARRSARPSPLNAALHAAICAHQAGDLADAERRYRAVLRAAPHNPDALHYLGVARHQQGDPAEALRLIGCALELAPNYVDARNNLGNVQKESGLYGEAERSYRAVLAERPDFVMALNNLGVVLKEQGRHADAIASYRRAVALAPQFAQGWLNLGHALKQSGERAEALSAYYEAVMLQTANTEAYRNMGHTLVAFGQHDKALKVYELWRKVEPDNPAVEHLIAACHGAAAPERASDSYVQHTFDHFADSFDDVLDKLEYRAPLLCGELLADLLGRPEQRLDVLDAGCGTGLCAPWLKPYARRLVGVDLSPGMLAKAAQRNVYDALDAAEVTAWLAAADAGYDLIVSADTLCYFGALEAVMAAAGGALRPGGTLIFTVEATADSAAAPTFLLHPHGRYSHTEAYVREALATAGLDVMRLRHVTLRTEVDLPVAGLLVGARRPA</sequence>
<dbReference type="Gene3D" id="3.40.50.150">
    <property type="entry name" value="Vaccinia Virus protein VP39"/>
    <property type="match status" value="1"/>
</dbReference>
<name>A0A4Y9S019_9BURK</name>
<gene>
    <name evidence="2" type="ORF">E4L98_27375</name>
</gene>
<dbReference type="PANTHER" id="PTHR44366">
    <property type="entry name" value="UDP-N-ACETYLGLUCOSAMINE--PEPTIDE N-ACETYLGLUCOSAMINYLTRANSFERASE 110 KDA SUBUNIT"/>
    <property type="match status" value="1"/>
</dbReference>
<feature type="repeat" description="TPR" evidence="1">
    <location>
        <begin position="49"/>
        <end position="82"/>
    </location>
</feature>
<comment type="caution">
    <text evidence="2">The sequence shown here is derived from an EMBL/GenBank/DDBJ whole genome shotgun (WGS) entry which is preliminary data.</text>
</comment>
<keyword evidence="1" id="KW-0802">TPR repeat</keyword>
<dbReference type="Pfam" id="PF13489">
    <property type="entry name" value="Methyltransf_23"/>
    <property type="match status" value="1"/>
</dbReference>
<dbReference type="InterPro" id="IPR019734">
    <property type="entry name" value="TPR_rpt"/>
</dbReference>
<dbReference type="PROSITE" id="PS50005">
    <property type="entry name" value="TPR"/>
    <property type="match status" value="4"/>
</dbReference>
<dbReference type="Pfam" id="PF13432">
    <property type="entry name" value="TPR_16"/>
    <property type="match status" value="2"/>
</dbReference>
<feature type="repeat" description="TPR" evidence="1">
    <location>
        <begin position="151"/>
        <end position="184"/>
    </location>
</feature>
<feature type="repeat" description="TPR" evidence="1">
    <location>
        <begin position="185"/>
        <end position="218"/>
    </location>
</feature>